<proteinExistence type="predicted"/>
<evidence type="ECO:0000313" key="3">
    <source>
        <dbReference type="Proteomes" id="UP000182977"/>
    </source>
</evidence>
<dbReference type="PANTHER" id="PTHR43617">
    <property type="entry name" value="L-AMINO ACID N-ACETYLTRANSFERASE"/>
    <property type="match status" value="1"/>
</dbReference>
<dbReference type="GO" id="GO:0016747">
    <property type="term" value="F:acyltransferase activity, transferring groups other than amino-acyl groups"/>
    <property type="evidence" value="ECO:0007669"/>
    <property type="project" value="InterPro"/>
</dbReference>
<keyword evidence="3" id="KW-1185">Reference proteome</keyword>
<dbReference type="Proteomes" id="UP000182977">
    <property type="component" value="Chromosome I"/>
</dbReference>
<dbReference type="OrthoDB" id="5143160at2"/>
<reference evidence="3" key="1">
    <citation type="submission" date="2016-10" db="EMBL/GenBank/DDBJ databases">
        <authorList>
            <person name="Varghese N."/>
            <person name="Submissions S."/>
        </authorList>
    </citation>
    <scope>NUCLEOTIDE SEQUENCE [LARGE SCALE GENOMIC DNA]</scope>
    <source>
        <strain evidence="3">DSM 45079</strain>
    </source>
</reference>
<dbReference type="EMBL" id="LT629791">
    <property type="protein sequence ID" value="SDU49681.1"/>
    <property type="molecule type" value="Genomic_DNA"/>
</dbReference>
<evidence type="ECO:0000259" key="1">
    <source>
        <dbReference type="PROSITE" id="PS51186"/>
    </source>
</evidence>
<dbReference type="PROSITE" id="PS51186">
    <property type="entry name" value="GNAT"/>
    <property type="match status" value="1"/>
</dbReference>
<feature type="domain" description="N-acetyltransferase" evidence="1">
    <location>
        <begin position="119"/>
        <end position="255"/>
    </location>
</feature>
<dbReference type="RefSeq" id="WP_160312752.1">
    <property type="nucleotide sequence ID" value="NZ_KQ061232.1"/>
</dbReference>
<dbReference type="InterPro" id="IPR000182">
    <property type="entry name" value="GNAT_dom"/>
</dbReference>
<sequence length="255" mass="26772">MLSPTLVELPDHAALVARSAGHPFVRWHHSAATFERAWVLGGAAGWTVNGRYGPVLVAVGDGADAGLLTTAALSLVPAVARIVVAVDALPHVDAPLGEGDDWDWFWTTSVPTPPRPGEAAVVRLGPGDQNDLVELLHVSSPRTSARADDASVRTWFGVRDEAAGSGRLVACAAEHEESPGVWHLRAIATHPSFRGRGLGADVTAAATRAGLTSGATSVTLGMYADNHVARRMYERLGFRVGQSFATRAVARPTPS</sequence>
<organism evidence="2 3">
    <name type="scientific">Jiangella alkaliphila</name>
    <dbReference type="NCBI Taxonomy" id="419479"/>
    <lineage>
        <taxon>Bacteria</taxon>
        <taxon>Bacillati</taxon>
        <taxon>Actinomycetota</taxon>
        <taxon>Actinomycetes</taxon>
        <taxon>Jiangellales</taxon>
        <taxon>Jiangellaceae</taxon>
        <taxon>Jiangella</taxon>
    </lineage>
</organism>
<dbReference type="CDD" id="cd04301">
    <property type="entry name" value="NAT_SF"/>
    <property type="match status" value="1"/>
</dbReference>
<accession>A0A1H2J0D2</accession>
<protein>
    <submittedName>
        <fullName evidence="2">Acetyltransferase (GNAT) family protein</fullName>
    </submittedName>
</protein>
<dbReference type="STRING" id="419479.SAMN04488563_2166"/>
<dbReference type="InterPro" id="IPR016181">
    <property type="entry name" value="Acyl_CoA_acyltransferase"/>
</dbReference>
<dbReference type="Gene3D" id="3.40.630.30">
    <property type="match status" value="1"/>
</dbReference>
<gene>
    <name evidence="2" type="ORF">SAMN04488563_2166</name>
</gene>
<evidence type="ECO:0000313" key="2">
    <source>
        <dbReference type="EMBL" id="SDU49681.1"/>
    </source>
</evidence>
<dbReference type="SUPFAM" id="SSF55729">
    <property type="entry name" value="Acyl-CoA N-acyltransferases (Nat)"/>
    <property type="match status" value="1"/>
</dbReference>
<keyword evidence="2" id="KW-0808">Transferase</keyword>
<name>A0A1H2J0D2_9ACTN</name>
<dbReference type="Pfam" id="PF00583">
    <property type="entry name" value="Acetyltransf_1"/>
    <property type="match status" value="1"/>
</dbReference>
<dbReference type="AlphaFoldDB" id="A0A1H2J0D2"/>
<dbReference type="InterPro" id="IPR050276">
    <property type="entry name" value="MshD_Acetyltransferase"/>
</dbReference>